<reference evidence="1" key="1">
    <citation type="journal article" date="2014" name="Front. Microbiol.">
        <title>High frequency of phylogenetically diverse reductive dehalogenase-homologous genes in deep subseafloor sedimentary metagenomes.</title>
        <authorList>
            <person name="Kawai M."/>
            <person name="Futagami T."/>
            <person name="Toyoda A."/>
            <person name="Takaki Y."/>
            <person name="Nishi S."/>
            <person name="Hori S."/>
            <person name="Arai W."/>
            <person name="Tsubouchi T."/>
            <person name="Morono Y."/>
            <person name="Uchiyama I."/>
            <person name="Ito T."/>
            <person name="Fujiyama A."/>
            <person name="Inagaki F."/>
            <person name="Takami H."/>
        </authorList>
    </citation>
    <scope>NUCLEOTIDE SEQUENCE</scope>
    <source>
        <strain evidence="1">Expedition CK06-06</strain>
    </source>
</reference>
<dbReference type="EMBL" id="BARW01025461">
    <property type="protein sequence ID" value="GAJ08843.1"/>
    <property type="molecule type" value="Genomic_DNA"/>
</dbReference>
<comment type="caution">
    <text evidence="1">The sequence shown here is derived from an EMBL/GenBank/DDBJ whole genome shotgun (WGS) entry which is preliminary data.</text>
</comment>
<sequence>MLFKDGFNNSKHRIIKTKNFTNAQTQTIDNGKAFLQKNIYPPQER</sequence>
<protein>
    <submittedName>
        <fullName evidence="1">Uncharacterized protein</fullName>
    </submittedName>
</protein>
<name>X1TU14_9ZZZZ</name>
<gene>
    <name evidence="1" type="ORF">S12H4_41733</name>
</gene>
<evidence type="ECO:0000313" key="1">
    <source>
        <dbReference type="EMBL" id="GAJ08843.1"/>
    </source>
</evidence>
<dbReference type="AlphaFoldDB" id="X1TU14"/>
<accession>X1TU14</accession>
<organism evidence="1">
    <name type="scientific">marine sediment metagenome</name>
    <dbReference type="NCBI Taxonomy" id="412755"/>
    <lineage>
        <taxon>unclassified sequences</taxon>
        <taxon>metagenomes</taxon>
        <taxon>ecological metagenomes</taxon>
    </lineage>
</organism>
<proteinExistence type="predicted"/>